<evidence type="ECO:0000313" key="3">
    <source>
        <dbReference type="Proteomes" id="UP000230304"/>
    </source>
</evidence>
<accession>A0A2M7D7Q4</accession>
<keyword evidence="1" id="KW-0472">Membrane</keyword>
<feature type="transmembrane region" description="Helical" evidence="1">
    <location>
        <begin position="38"/>
        <end position="56"/>
    </location>
</feature>
<dbReference type="Proteomes" id="UP000230304">
    <property type="component" value="Unassembled WGS sequence"/>
</dbReference>
<proteinExistence type="predicted"/>
<feature type="transmembrane region" description="Helical" evidence="1">
    <location>
        <begin position="207"/>
        <end position="227"/>
    </location>
</feature>
<keyword evidence="1" id="KW-1133">Transmembrane helix</keyword>
<feature type="transmembrane region" description="Helical" evidence="1">
    <location>
        <begin position="175"/>
        <end position="195"/>
    </location>
</feature>
<feature type="transmembrane region" description="Helical" evidence="1">
    <location>
        <begin position="100"/>
        <end position="120"/>
    </location>
</feature>
<dbReference type="EMBL" id="PEUA01000046">
    <property type="protein sequence ID" value="PIV42491.1"/>
    <property type="molecule type" value="Genomic_DNA"/>
</dbReference>
<dbReference type="AlphaFoldDB" id="A0A2M7D7Q4"/>
<gene>
    <name evidence="2" type="ORF">COS26_02080</name>
</gene>
<comment type="caution">
    <text evidence="2">The sequence shown here is derived from an EMBL/GenBank/DDBJ whole genome shotgun (WGS) entry which is preliminary data.</text>
</comment>
<sequence>MTVTISEIIWAIDALLAFICGVRIYQAYRNTQDKAVGDYAKFFTLFGFGFVGAVIADPIMPGEFNTKLTIVISLFVMFSGMAYLARMATALAYPKFEKQAFWTVMIGNILTVIANLKYYLFAPTRAPFLDPNTGMFVINFPVIVTILVVLIVVFAMFVPGIVFIRKALNIQDKAVRARGMLLGSGLILFAVGFMACGAAKTVMPMQISHLFIASSYLPFLVVTFYVIRKKVPEAIPTVQAVTAVAPKIRW</sequence>
<reference evidence="3" key="1">
    <citation type="submission" date="2017-09" db="EMBL/GenBank/DDBJ databases">
        <title>Depth-based differentiation of microbial function through sediment-hosted aquifers and enrichment of novel symbionts in the deep terrestrial subsurface.</title>
        <authorList>
            <person name="Probst A.J."/>
            <person name="Ladd B."/>
            <person name="Jarett J.K."/>
            <person name="Geller-Mcgrath D.E."/>
            <person name="Sieber C.M.K."/>
            <person name="Emerson J.B."/>
            <person name="Anantharaman K."/>
            <person name="Thomas B.C."/>
            <person name="Malmstrom R."/>
            <person name="Stieglmeier M."/>
            <person name="Klingl A."/>
            <person name="Woyke T."/>
            <person name="Ryan C.M."/>
            <person name="Banfield J.F."/>
        </authorList>
    </citation>
    <scope>NUCLEOTIDE SEQUENCE [LARGE SCALE GENOMIC DNA]</scope>
</reference>
<keyword evidence="1" id="KW-0812">Transmembrane</keyword>
<organism evidence="2 3">
    <name type="scientific">Candidatus Nealsonbacteria bacterium CG02_land_8_20_14_3_00_40_11</name>
    <dbReference type="NCBI Taxonomy" id="1974700"/>
    <lineage>
        <taxon>Bacteria</taxon>
        <taxon>Candidatus Nealsoniibacteriota</taxon>
    </lineage>
</organism>
<feature type="transmembrane region" description="Helical" evidence="1">
    <location>
        <begin position="140"/>
        <end position="163"/>
    </location>
</feature>
<evidence type="ECO:0000313" key="2">
    <source>
        <dbReference type="EMBL" id="PIV42491.1"/>
    </source>
</evidence>
<feature type="transmembrane region" description="Helical" evidence="1">
    <location>
        <begin position="6"/>
        <end position="26"/>
    </location>
</feature>
<evidence type="ECO:0000256" key="1">
    <source>
        <dbReference type="SAM" id="Phobius"/>
    </source>
</evidence>
<name>A0A2M7D7Q4_9BACT</name>
<protein>
    <submittedName>
        <fullName evidence="2">Uncharacterized protein</fullName>
    </submittedName>
</protein>
<feature type="transmembrane region" description="Helical" evidence="1">
    <location>
        <begin position="68"/>
        <end position="88"/>
    </location>
</feature>